<evidence type="ECO:0000259" key="10">
    <source>
        <dbReference type="Pfam" id="PF16916"/>
    </source>
</evidence>
<dbReference type="SUPFAM" id="SSF161111">
    <property type="entry name" value="Cation efflux protein transmembrane domain-like"/>
    <property type="match status" value="1"/>
</dbReference>
<dbReference type="OrthoDB" id="9806522at2"/>
<dbReference type="FunFam" id="3.30.70.1350:FF:000002">
    <property type="entry name" value="Ferrous-iron efflux pump FieF"/>
    <property type="match status" value="1"/>
</dbReference>
<dbReference type="PANTHER" id="PTHR43840">
    <property type="entry name" value="MITOCHONDRIAL METAL TRANSPORTER 1-RELATED"/>
    <property type="match status" value="1"/>
</dbReference>
<keyword evidence="7" id="KW-0472">Membrane</keyword>
<evidence type="ECO:0000256" key="6">
    <source>
        <dbReference type="ARBA" id="ARBA00022989"/>
    </source>
</evidence>
<comment type="similarity">
    <text evidence="2">Belongs to the cation diffusion facilitator (CDF) transporter (TC 2.A.4) family.</text>
</comment>
<dbReference type="GO" id="GO:0006882">
    <property type="term" value="P:intracellular zinc ion homeostasis"/>
    <property type="evidence" value="ECO:0007669"/>
    <property type="project" value="TreeGrafter"/>
</dbReference>
<evidence type="ECO:0000256" key="7">
    <source>
        <dbReference type="ARBA" id="ARBA00023136"/>
    </source>
</evidence>
<feature type="domain" description="Cation efflux protein transmembrane" evidence="9">
    <location>
        <begin position="13"/>
        <end position="202"/>
    </location>
</feature>
<dbReference type="InterPro" id="IPR027469">
    <property type="entry name" value="Cation_efflux_TMD_sf"/>
</dbReference>
<dbReference type="Gene3D" id="1.20.1510.10">
    <property type="entry name" value="Cation efflux protein transmembrane domain"/>
    <property type="match status" value="1"/>
</dbReference>
<dbReference type="InterPro" id="IPR036837">
    <property type="entry name" value="Cation_efflux_CTD_sf"/>
</dbReference>
<protein>
    <recommendedName>
        <fullName evidence="8">Protein p34</fullName>
    </recommendedName>
</protein>
<dbReference type="Pfam" id="PF16916">
    <property type="entry name" value="ZT_dimer"/>
    <property type="match status" value="1"/>
</dbReference>
<keyword evidence="4" id="KW-1003">Cell membrane</keyword>
<sequence length="301" mass="31769">MSRTVAYALGSVGIGLLVLALKFAAYQVTGSTALLSDAMESIVNVATAIAALIAVQVAARPPDSNHPFGHHKAELLSAILEGVLIVLAALLIFRSAAIALMDPRPLTAPVAGLALNALAGALNWIWYRQLLRVGRQECSPALTADGYHLRSDVVSSLAVIAGVVLVVLTGWTMLDPLIAILAGINILWHGWHVIRDSVGGLMDEAVPEETLAEIRAIIAASAAGAMQTHDLRTRHAGSATFIEFHLVVPGHLRVDEAHALCDRIEDALEARIADARVTIHVEPDSEFKRSGAPVRASGAKA</sequence>
<evidence type="ECO:0000313" key="12">
    <source>
        <dbReference type="Proteomes" id="UP000187266"/>
    </source>
</evidence>
<keyword evidence="5" id="KW-0812">Transmembrane</keyword>
<dbReference type="GO" id="GO:0005886">
    <property type="term" value="C:plasma membrane"/>
    <property type="evidence" value="ECO:0007669"/>
    <property type="project" value="UniProtKB-SubCell"/>
</dbReference>
<dbReference type="STRING" id="1267768.BV394_04320"/>
<dbReference type="GO" id="GO:0015341">
    <property type="term" value="F:zinc efflux antiporter activity"/>
    <property type="evidence" value="ECO:0007669"/>
    <property type="project" value="TreeGrafter"/>
</dbReference>
<accession>A0A1U7DGF0</accession>
<proteinExistence type="inferred from homology"/>
<dbReference type="NCBIfam" id="TIGR01297">
    <property type="entry name" value="CDF"/>
    <property type="match status" value="1"/>
</dbReference>
<organism evidence="11 12">
    <name type="scientific">Brevirhabdus pacifica</name>
    <dbReference type="NCBI Taxonomy" id="1267768"/>
    <lineage>
        <taxon>Bacteria</taxon>
        <taxon>Pseudomonadati</taxon>
        <taxon>Pseudomonadota</taxon>
        <taxon>Alphaproteobacteria</taxon>
        <taxon>Rhodobacterales</taxon>
        <taxon>Paracoccaceae</taxon>
        <taxon>Brevirhabdus</taxon>
    </lineage>
</organism>
<dbReference type="GO" id="GO:0015093">
    <property type="term" value="F:ferrous iron transmembrane transporter activity"/>
    <property type="evidence" value="ECO:0007669"/>
    <property type="project" value="TreeGrafter"/>
</dbReference>
<dbReference type="Pfam" id="PF01545">
    <property type="entry name" value="Cation_efflux"/>
    <property type="match status" value="1"/>
</dbReference>
<dbReference type="Gene3D" id="3.30.70.1350">
    <property type="entry name" value="Cation efflux protein, cytoplasmic domain"/>
    <property type="match status" value="1"/>
</dbReference>
<feature type="domain" description="Cation efflux protein cytoplasmic" evidence="10">
    <location>
        <begin position="207"/>
        <end position="283"/>
    </location>
</feature>
<dbReference type="InterPro" id="IPR027470">
    <property type="entry name" value="Cation_efflux_CTD"/>
</dbReference>
<accession>A0A2M9DF19</accession>
<comment type="subcellular location">
    <subcellularLocation>
        <location evidence="1">Cell membrane</location>
        <topology evidence="1">Multi-pass membrane protein</topology>
    </subcellularLocation>
</comment>
<evidence type="ECO:0000256" key="8">
    <source>
        <dbReference type="ARBA" id="ARBA00068882"/>
    </source>
</evidence>
<dbReference type="SUPFAM" id="SSF160240">
    <property type="entry name" value="Cation efflux protein cytoplasmic domain-like"/>
    <property type="match status" value="1"/>
</dbReference>
<evidence type="ECO:0000256" key="2">
    <source>
        <dbReference type="ARBA" id="ARBA00008114"/>
    </source>
</evidence>
<evidence type="ECO:0000256" key="4">
    <source>
        <dbReference type="ARBA" id="ARBA00022475"/>
    </source>
</evidence>
<evidence type="ECO:0000313" key="11">
    <source>
        <dbReference type="EMBL" id="APX89046.1"/>
    </source>
</evidence>
<evidence type="ECO:0000259" key="9">
    <source>
        <dbReference type="Pfam" id="PF01545"/>
    </source>
</evidence>
<dbReference type="RefSeq" id="WP_076979069.1">
    <property type="nucleotide sequence ID" value="NZ_CP019124.1"/>
</dbReference>
<reference evidence="11 12" key="1">
    <citation type="submission" date="2017-01" db="EMBL/GenBank/DDBJ databases">
        <title>Genomic analysis of Xuhuaishuia manganoxidans DY6-4.</title>
        <authorList>
            <person name="Wang X."/>
        </authorList>
    </citation>
    <scope>NUCLEOTIDE SEQUENCE [LARGE SCALE GENOMIC DNA]</scope>
    <source>
        <strain evidence="11 12">DY6-4</strain>
    </source>
</reference>
<dbReference type="AlphaFoldDB" id="A0A1U7DGF0"/>
<keyword evidence="3" id="KW-0813">Transport</keyword>
<gene>
    <name evidence="11" type="ORF">BV394_04320</name>
</gene>
<dbReference type="GO" id="GO:0015086">
    <property type="term" value="F:cadmium ion transmembrane transporter activity"/>
    <property type="evidence" value="ECO:0007669"/>
    <property type="project" value="TreeGrafter"/>
</dbReference>
<dbReference type="InterPro" id="IPR058533">
    <property type="entry name" value="Cation_efflux_TM"/>
</dbReference>
<dbReference type="EMBL" id="CP019124">
    <property type="protein sequence ID" value="APX89046.1"/>
    <property type="molecule type" value="Genomic_DNA"/>
</dbReference>
<dbReference type="PANTHER" id="PTHR43840:SF15">
    <property type="entry name" value="MITOCHONDRIAL METAL TRANSPORTER 1-RELATED"/>
    <property type="match status" value="1"/>
</dbReference>
<evidence type="ECO:0000256" key="1">
    <source>
        <dbReference type="ARBA" id="ARBA00004651"/>
    </source>
</evidence>
<dbReference type="InterPro" id="IPR002524">
    <property type="entry name" value="Cation_efflux"/>
</dbReference>
<dbReference type="InterPro" id="IPR050291">
    <property type="entry name" value="CDF_Transporter"/>
</dbReference>
<keyword evidence="12" id="KW-1185">Reference proteome</keyword>
<dbReference type="Proteomes" id="UP000187266">
    <property type="component" value="Chromosome"/>
</dbReference>
<evidence type="ECO:0000256" key="3">
    <source>
        <dbReference type="ARBA" id="ARBA00022448"/>
    </source>
</evidence>
<name>A0A1U7DGF0_9RHOB</name>
<evidence type="ECO:0000256" key="5">
    <source>
        <dbReference type="ARBA" id="ARBA00022692"/>
    </source>
</evidence>
<keyword evidence="6" id="KW-1133">Transmembrane helix</keyword>